<feature type="non-terminal residue" evidence="1">
    <location>
        <position position="152"/>
    </location>
</feature>
<gene>
    <name evidence="1" type="ORF">DERYTH_LOCUS26545</name>
</gene>
<dbReference type="EMBL" id="CAJVPY010056028">
    <property type="protein sequence ID" value="CAG8818030.1"/>
    <property type="molecule type" value="Genomic_DNA"/>
</dbReference>
<feature type="non-terminal residue" evidence="1">
    <location>
        <position position="1"/>
    </location>
</feature>
<keyword evidence="2" id="KW-1185">Reference proteome</keyword>
<accession>A0A9N9PGH0</accession>
<organism evidence="1 2">
    <name type="scientific">Dentiscutata erythropus</name>
    <dbReference type="NCBI Taxonomy" id="1348616"/>
    <lineage>
        <taxon>Eukaryota</taxon>
        <taxon>Fungi</taxon>
        <taxon>Fungi incertae sedis</taxon>
        <taxon>Mucoromycota</taxon>
        <taxon>Glomeromycotina</taxon>
        <taxon>Glomeromycetes</taxon>
        <taxon>Diversisporales</taxon>
        <taxon>Gigasporaceae</taxon>
        <taxon>Dentiscutata</taxon>
    </lineage>
</organism>
<name>A0A9N9PGH0_9GLOM</name>
<dbReference type="Proteomes" id="UP000789405">
    <property type="component" value="Unassembled WGS sequence"/>
</dbReference>
<evidence type="ECO:0000313" key="1">
    <source>
        <dbReference type="EMBL" id="CAG8818030.1"/>
    </source>
</evidence>
<evidence type="ECO:0000313" key="2">
    <source>
        <dbReference type="Proteomes" id="UP000789405"/>
    </source>
</evidence>
<protein>
    <submittedName>
        <fullName evidence="1">26505_t:CDS:1</fullName>
    </submittedName>
</protein>
<reference evidence="1" key="1">
    <citation type="submission" date="2021-06" db="EMBL/GenBank/DDBJ databases">
        <authorList>
            <person name="Kallberg Y."/>
            <person name="Tangrot J."/>
            <person name="Rosling A."/>
        </authorList>
    </citation>
    <scope>NUCLEOTIDE SEQUENCE</scope>
    <source>
        <strain evidence="1">MA453B</strain>
    </source>
</reference>
<dbReference type="AlphaFoldDB" id="A0A9N9PGH0"/>
<proteinExistence type="predicted"/>
<comment type="caution">
    <text evidence="1">The sequence shown here is derived from an EMBL/GenBank/DDBJ whole genome shotgun (WGS) entry which is preliminary data.</text>
</comment>
<sequence length="152" mass="17805">SLKSTEDYVVAVKHLIDNPEIKTYLETQVLVAPMDYPGQLHIRRAIVHHIKAIRSGIPEQILHIVPMIGPLHVSLNSRETVFLLNYKFFDLLFHKIFGENKSKDLEARYLINLLDNVILLVLDFYSIIFHSGNWTAYLEAMFRIWAIFHQYQ</sequence>